<dbReference type="PANTHER" id="PTHR24286">
    <property type="entry name" value="CYTOCHROME P450 26"/>
    <property type="match status" value="1"/>
</dbReference>
<dbReference type="InterPro" id="IPR036396">
    <property type="entry name" value="Cyt_P450_sf"/>
</dbReference>
<dbReference type="GO" id="GO:0005506">
    <property type="term" value="F:iron ion binding"/>
    <property type="evidence" value="ECO:0007669"/>
    <property type="project" value="InterPro"/>
</dbReference>
<evidence type="ECO:0000313" key="16">
    <source>
        <dbReference type="Proteomes" id="UP000236161"/>
    </source>
</evidence>
<reference evidence="15 16" key="1">
    <citation type="journal article" date="2017" name="Nature">
        <title>The Apostasia genome and the evolution of orchids.</title>
        <authorList>
            <person name="Zhang G.Q."/>
            <person name="Liu K.W."/>
            <person name="Li Z."/>
            <person name="Lohaus R."/>
            <person name="Hsiao Y.Y."/>
            <person name="Niu S.C."/>
            <person name="Wang J.Y."/>
            <person name="Lin Y.C."/>
            <person name="Xu Q."/>
            <person name="Chen L.J."/>
            <person name="Yoshida K."/>
            <person name="Fujiwara S."/>
            <person name="Wang Z.W."/>
            <person name="Zhang Y.Q."/>
            <person name="Mitsuda N."/>
            <person name="Wang M."/>
            <person name="Liu G.H."/>
            <person name="Pecoraro L."/>
            <person name="Huang H.X."/>
            <person name="Xiao X.J."/>
            <person name="Lin M."/>
            <person name="Wu X.Y."/>
            <person name="Wu W.L."/>
            <person name="Chen Y.Y."/>
            <person name="Chang S.B."/>
            <person name="Sakamoto S."/>
            <person name="Ohme-Takagi M."/>
            <person name="Yagi M."/>
            <person name="Zeng S.J."/>
            <person name="Shen C.Y."/>
            <person name="Yeh C.M."/>
            <person name="Luo Y.B."/>
            <person name="Tsai W.C."/>
            <person name="Van de Peer Y."/>
            <person name="Liu Z.J."/>
        </authorList>
    </citation>
    <scope>NUCLEOTIDE SEQUENCE [LARGE SCALE GENOMIC DNA]</scope>
    <source>
        <strain evidence="16">cv. Shenzhen</strain>
        <tissue evidence="15">Stem</tissue>
    </source>
</reference>
<organism evidence="15 16">
    <name type="scientific">Apostasia shenzhenica</name>
    <dbReference type="NCBI Taxonomy" id="1088818"/>
    <lineage>
        <taxon>Eukaryota</taxon>
        <taxon>Viridiplantae</taxon>
        <taxon>Streptophyta</taxon>
        <taxon>Embryophyta</taxon>
        <taxon>Tracheophyta</taxon>
        <taxon>Spermatophyta</taxon>
        <taxon>Magnoliopsida</taxon>
        <taxon>Liliopsida</taxon>
        <taxon>Asparagales</taxon>
        <taxon>Orchidaceae</taxon>
        <taxon>Apostasioideae</taxon>
        <taxon>Apostasia</taxon>
    </lineage>
</organism>
<dbReference type="SUPFAM" id="SSF48264">
    <property type="entry name" value="Cytochrome P450"/>
    <property type="match status" value="1"/>
</dbReference>
<keyword evidence="5 14" id="KW-0812">Transmembrane</keyword>
<dbReference type="GO" id="GO:0016705">
    <property type="term" value="F:oxidoreductase activity, acting on paired donors, with incorporation or reduction of molecular oxygen"/>
    <property type="evidence" value="ECO:0007669"/>
    <property type="project" value="InterPro"/>
</dbReference>
<dbReference type="InterPro" id="IPR017972">
    <property type="entry name" value="Cyt_P450_CS"/>
</dbReference>
<evidence type="ECO:0000256" key="11">
    <source>
        <dbReference type="ARBA" id="ARBA00023136"/>
    </source>
</evidence>
<dbReference type="InterPro" id="IPR002401">
    <property type="entry name" value="Cyt_P450_E_grp-I"/>
</dbReference>
<dbReference type="GO" id="GO:0004497">
    <property type="term" value="F:monooxygenase activity"/>
    <property type="evidence" value="ECO:0007669"/>
    <property type="project" value="UniProtKB-KW"/>
</dbReference>
<evidence type="ECO:0000256" key="2">
    <source>
        <dbReference type="ARBA" id="ARBA00004370"/>
    </source>
</evidence>
<evidence type="ECO:0000256" key="13">
    <source>
        <dbReference type="RuleBase" id="RU000461"/>
    </source>
</evidence>
<gene>
    <name evidence="15" type="primary">CYP87A3</name>
    <name evidence="15" type="ORF">AXF42_Ash012680</name>
</gene>
<dbReference type="GO" id="GO:0016020">
    <property type="term" value="C:membrane"/>
    <property type="evidence" value="ECO:0007669"/>
    <property type="project" value="UniProtKB-SubCell"/>
</dbReference>
<feature type="transmembrane region" description="Helical" evidence="14">
    <location>
        <begin position="6"/>
        <end position="23"/>
    </location>
</feature>
<dbReference type="FunFam" id="1.10.630.10:FF:000020">
    <property type="entry name" value="Cytochrome P450 family protein"/>
    <property type="match status" value="1"/>
</dbReference>
<feature type="binding site" description="axial binding residue" evidence="12">
    <location>
        <position position="426"/>
    </location>
    <ligand>
        <name>heme</name>
        <dbReference type="ChEBI" id="CHEBI:30413"/>
    </ligand>
    <ligandPart>
        <name>Fe</name>
        <dbReference type="ChEBI" id="CHEBI:18248"/>
    </ligandPart>
</feature>
<dbReference type="PANTHER" id="PTHR24286:SF11">
    <property type="entry name" value="CYTOCHROME P450, FAMILY 87, SUBFAMILY A, POLYPEPTIDE 2"/>
    <property type="match status" value="1"/>
</dbReference>
<dbReference type="PRINTS" id="PR00463">
    <property type="entry name" value="EP450I"/>
</dbReference>
<evidence type="ECO:0000256" key="7">
    <source>
        <dbReference type="ARBA" id="ARBA00022989"/>
    </source>
</evidence>
<name>A0A2H9ZTC9_9ASPA</name>
<comment type="similarity">
    <text evidence="3 13">Belongs to the cytochrome P450 family.</text>
</comment>
<dbReference type="Pfam" id="PF00067">
    <property type="entry name" value="p450"/>
    <property type="match status" value="1"/>
</dbReference>
<evidence type="ECO:0000256" key="8">
    <source>
        <dbReference type="ARBA" id="ARBA00023002"/>
    </source>
</evidence>
<keyword evidence="6 12" id="KW-0479">Metal-binding</keyword>
<sequence>MIISTIAAFSGGFFILWLILWVHRWKNPKCRGKLPPGSMGLPLLGETLEFFSPYTSFDISPFVKERTKRYGPVFKTSLVGRRVVVSTDPELNRFVFQQEGRLFKSWYPETFTEIFGRDNVGELHGFMYKYLKSLVLRLFGPESLREMMLQDMEKLARDRLILWSGQPRIDLKDGISSMIFDLTAKKLIGYDPSPESEDLRSNFVAFILGLISFPINAPGTAYHKCLQGRRKAMRVLKRMLKERRESPVVKERSDFFDCVVEELGRERAVLTEGIALDLMFVLLFASFETTSLALTLAVKLLSQHPAVLHKLKEEHEKIIINRENPESGLTWKEYKSMSFTFQVILETVRLANIVPGIFRKALKDIQINGYTIPAGWGFMVCPPAVHLNPEIYDEPLAFNPWRWKDKAELSGGTKSFMAFGGGMRFCVGADFSKLQMAVFLHCLVTKYRWQDISGGNIIRTPGLGFPDGYHVQLLPK</sequence>
<keyword evidence="7 14" id="KW-1133">Transmembrane helix</keyword>
<dbReference type="AlphaFoldDB" id="A0A2H9ZTC9"/>
<dbReference type="GO" id="GO:0004449">
    <property type="term" value="F:isocitrate dehydrogenase (NAD+) activity"/>
    <property type="evidence" value="ECO:0007669"/>
    <property type="project" value="UniProtKB-EC"/>
</dbReference>
<dbReference type="PROSITE" id="PS00086">
    <property type="entry name" value="CYTOCHROME_P450"/>
    <property type="match status" value="1"/>
</dbReference>
<dbReference type="CDD" id="cd11043">
    <property type="entry name" value="CYP90-like"/>
    <property type="match status" value="1"/>
</dbReference>
<protein>
    <submittedName>
        <fullName evidence="15">Cytochrome P450 87A3</fullName>
        <ecNumber evidence="15">1.1.1.41</ecNumber>
    </submittedName>
</protein>
<evidence type="ECO:0000256" key="1">
    <source>
        <dbReference type="ARBA" id="ARBA00001971"/>
    </source>
</evidence>
<dbReference type="Proteomes" id="UP000236161">
    <property type="component" value="Unassembled WGS sequence"/>
</dbReference>
<evidence type="ECO:0000256" key="10">
    <source>
        <dbReference type="ARBA" id="ARBA00023033"/>
    </source>
</evidence>
<comment type="subcellular location">
    <subcellularLocation>
        <location evidence="2">Membrane</location>
    </subcellularLocation>
</comment>
<keyword evidence="10 13" id="KW-0503">Monooxygenase</keyword>
<evidence type="ECO:0000256" key="3">
    <source>
        <dbReference type="ARBA" id="ARBA00010617"/>
    </source>
</evidence>
<evidence type="ECO:0000256" key="4">
    <source>
        <dbReference type="ARBA" id="ARBA00022617"/>
    </source>
</evidence>
<dbReference type="GO" id="GO:0020037">
    <property type="term" value="F:heme binding"/>
    <property type="evidence" value="ECO:0007669"/>
    <property type="project" value="InterPro"/>
</dbReference>
<dbReference type="Gene3D" id="1.10.630.10">
    <property type="entry name" value="Cytochrome P450"/>
    <property type="match status" value="1"/>
</dbReference>
<evidence type="ECO:0000256" key="9">
    <source>
        <dbReference type="ARBA" id="ARBA00023004"/>
    </source>
</evidence>
<dbReference type="EC" id="1.1.1.41" evidence="15"/>
<dbReference type="STRING" id="1088818.A0A2H9ZTC9"/>
<keyword evidence="16" id="KW-1185">Reference proteome</keyword>
<dbReference type="GO" id="GO:0010268">
    <property type="term" value="P:brassinosteroid homeostasis"/>
    <property type="evidence" value="ECO:0007669"/>
    <property type="project" value="TreeGrafter"/>
</dbReference>
<keyword evidence="4 12" id="KW-0349">Heme</keyword>
<evidence type="ECO:0000256" key="5">
    <source>
        <dbReference type="ARBA" id="ARBA00022692"/>
    </source>
</evidence>
<dbReference type="OrthoDB" id="1372046at2759"/>
<evidence type="ECO:0000313" key="15">
    <source>
        <dbReference type="EMBL" id="PKA46547.1"/>
    </source>
</evidence>
<keyword evidence="11 14" id="KW-0472">Membrane</keyword>
<dbReference type="InterPro" id="IPR001128">
    <property type="entry name" value="Cyt_P450"/>
</dbReference>
<dbReference type="EMBL" id="KZ454132">
    <property type="protein sequence ID" value="PKA46547.1"/>
    <property type="molecule type" value="Genomic_DNA"/>
</dbReference>
<accession>A0A2H9ZTC9</accession>
<evidence type="ECO:0000256" key="12">
    <source>
        <dbReference type="PIRSR" id="PIRSR602401-1"/>
    </source>
</evidence>
<evidence type="ECO:0000256" key="6">
    <source>
        <dbReference type="ARBA" id="ARBA00022723"/>
    </source>
</evidence>
<dbReference type="PRINTS" id="PR00385">
    <property type="entry name" value="P450"/>
</dbReference>
<evidence type="ECO:0000256" key="14">
    <source>
        <dbReference type="SAM" id="Phobius"/>
    </source>
</evidence>
<keyword evidence="9 12" id="KW-0408">Iron</keyword>
<dbReference type="GO" id="GO:0016125">
    <property type="term" value="P:sterol metabolic process"/>
    <property type="evidence" value="ECO:0007669"/>
    <property type="project" value="TreeGrafter"/>
</dbReference>
<keyword evidence="8 13" id="KW-0560">Oxidoreductase</keyword>
<dbReference type="GO" id="GO:0016132">
    <property type="term" value="P:brassinosteroid biosynthetic process"/>
    <property type="evidence" value="ECO:0007669"/>
    <property type="project" value="TreeGrafter"/>
</dbReference>
<proteinExistence type="inferred from homology"/>
<comment type="cofactor">
    <cofactor evidence="1 12">
        <name>heme</name>
        <dbReference type="ChEBI" id="CHEBI:30413"/>
    </cofactor>
</comment>